<dbReference type="AlphaFoldDB" id="A0A5C3PM91"/>
<sequence>MSSRDNSGGGIDHGGGNEVTSWSRGRIYSLHVRTPQIRPKLPKYGHRLRTDPSTTTDLPWTLSTLWPPTTAPVLPVTLSTNRLEQVVLPQDRTDAADEVRLSGGGARRQRSGTVLGQRTGGRRMLYAWCCMDKGLRQDCVHDDVELRDFASSHAPDTLPGILAAHLGDLVTEAMVHPKFTGLLHLQPRGSIVGAAPRGHI</sequence>
<accession>A0A5C3PM91</accession>
<protein>
    <submittedName>
        <fullName evidence="1">Uncharacterized protein</fullName>
    </submittedName>
</protein>
<dbReference type="EMBL" id="ML211033">
    <property type="protein sequence ID" value="TFK90904.1"/>
    <property type="molecule type" value="Genomic_DNA"/>
</dbReference>
<evidence type="ECO:0000313" key="1">
    <source>
        <dbReference type="EMBL" id="TFK90904.1"/>
    </source>
</evidence>
<evidence type="ECO:0000313" key="2">
    <source>
        <dbReference type="Proteomes" id="UP000308197"/>
    </source>
</evidence>
<gene>
    <name evidence="1" type="ORF">K466DRAFT_358678</name>
</gene>
<reference evidence="1 2" key="1">
    <citation type="journal article" date="2019" name="Nat. Ecol. Evol.">
        <title>Megaphylogeny resolves global patterns of mushroom evolution.</title>
        <authorList>
            <person name="Varga T."/>
            <person name="Krizsan K."/>
            <person name="Foldi C."/>
            <person name="Dima B."/>
            <person name="Sanchez-Garcia M."/>
            <person name="Sanchez-Ramirez S."/>
            <person name="Szollosi G.J."/>
            <person name="Szarkandi J.G."/>
            <person name="Papp V."/>
            <person name="Albert L."/>
            <person name="Andreopoulos W."/>
            <person name="Angelini C."/>
            <person name="Antonin V."/>
            <person name="Barry K.W."/>
            <person name="Bougher N.L."/>
            <person name="Buchanan P."/>
            <person name="Buyck B."/>
            <person name="Bense V."/>
            <person name="Catcheside P."/>
            <person name="Chovatia M."/>
            <person name="Cooper J."/>
            <person name="Damon W."/>
            <person name="Desjardin D."/>
            <person name="Finy P."/>
            <person name="Geml J."/>
            <person name="Haridas S."/>
            <person name="Hughes K."/>
            <person name="Justo A."/>
            <person name="Karasinski D."/>
            <person name="Kautmanova I."/>
            <person name="Kiss B."/>
            <person name="Kocsube S."/>
            <person name="Kotiranta H."/>
            <person name="LaButti K.M."/>
            <person name="Lechner B.E."/>
            <person name="Liimatainen K."/>
            <person name="Lipzen A."/>
            <person name="Lukacs Z."/>
            <person name="Mihaltcheva S."/>
            <person name="Morgado L.N."/>
            <person name="Niskanen T."/>
            <person name="Noordeloos M.E."/>
            <person name="Ohm R.A."/>
            <person name="Ortiz-Santana B."/>
            <person name="Ovrebo C."/>
            <person name="Racz N."/>
            <person name="Riley R."/>
            <person name="Savchenko A."/>
            <person name="Shiryaev A."/>
            <person name="Soop K."/>
            <person name="Spirin V."/>
            <person name="Szebenyi C."/>
            <person name="Tomsovsky M."/>
            <person name="Tulloss R.E."/>
            <person name="Uehling J."/>
            <person name="Grigoriev I.V."/>
            <person name="Vagvolgyi C."/>
            <person name="Papp T."/>
            <person name="Martin F.M."/>
            <person name="Miettinen O."/>
            <person name="Hibbett D.S."/>
            <person name="Nagy L.G."/>
        </authorList>
    </citation>
    <scope>NUCLEOTIDE SEQUENCE [LARGE SCALE GENOMIC DNA]</scope>
    <source>
        <strain evidence="1 2">HHB13444</strain>
    </source>
</reference>
<proteinExistence type="predicted"/>
<organism evidence="1 2">
    <name type="scientific">Polyporus arcularius HHB13444</name>
    <dbReference type="NCBI Taxonomy" id="1314778"/>
    <lineage>
        <taxon>Eukaryota</taxon>
        <taxon>Fungi</taxon>
        <taxon>Dikarya</taxon>
        <taxon>Basidiomycota</taxon>
        <taxon>Agaricomycotina</taxon>
        <taxon>Agaricomycetes</taxon>
        <taxon>Polyporales</taxon>
        <taxon>Polyporaceae</taxon>
        <taxon>Polyporus</taxon>
    </lineage>
</organism>
<keyword evidence="2" id="KW-1185">Reference proteome</keyword>
<dbReference type="InParanoid" id="A0A5C3PM91"/>
<dbReference type="Proteomes" id="UP000308197">
    <property type="component" value="Unassembled WGS sequence"/>
</dbReference>
<name>A0A5C3PM91_9APHY</name>